<name>A0A7Y1QL97_9PSED</name>
<proteinExistence type="predicted"/>
<evidence type="ECO:0000313" key="1">
    <source>
        <dbReference type="EMBL" id="NNA96526.1"/>
    </source>
</evidence>
<reference evidence="1 2" key="1">
    <citation type="journal article" date="2020" name="Front. Microbiol.">
        <title>Genetic Organization of the aprX-lipA2 Operon Affects the Proteolytic Potential of Pseudomonas Species in Milk.</title>
        <authorList>
            <person name="Maier C."/>
            <person name="Huptas C."/>
            <person name="von Neubeck M."/>
            <person name="Scherer S."/>
            <person name="Wenning M."/>
            <person name="Lucking G."/>
        </authorList>
    </citation>
    <scope>NUCLEOTIDE SEQUENCE [LARGE SCALE GENOMIC DNA]</scope>
    <source>
        <strain evidence="1 2">G4779</strain>
    </source>
</reference>
<protein>
    <submittedName>
        <fullName evidence="1">Uncharacterized protein</fullName>
    </submittedName>
</protein>
<evidence type="ECO:0000313" key="2">
    <source>
        <dbReference type="Proteomes" id="UP000542111"/>
    </source>
</evidence>
<dbReference type="EMBL" id="JAAQYP010000022">
    <property type="protein sequence ID" value="NNA96526.1"/>
    <property type="molecule type" value="Genomic_DNA"/>
</dbReference>
<sequence>MPLDSFSVVWDASIIPGVSLAGIPLHASAVDLEAVLSRYLTDKNSLRYRFEGAPDLCLSGYGLDECGNGGYSFSIFDDEIVSELKKGVPALSFLIRSGRVCAVKVYDFSFPGEPAHRFVYKGLLSECIGLGSLVSDILQFTNLEFDEAEEWFYTGRDYGVLEVTGWGVPLEEQPNQLITALCVIQG</sequence>
<accession>A0A7Y1QL97</accession>
<organism evidence="1 2">
    <name type="scientific">Pseudomonas gessardii</name>
    <dbReference type="NCBI Taxonomy" id="78544"/>
    <lineage>
        <taxon>Bacteria</taxon>
        <taxon>Pseudomonadati</taxon>
        <taxon>Pseudomonadota</taxon>
        <taxon>Gammaproteobacteria</taxon>
        <taxon>Pseudomonadales</taxon>
        <taxon>Pseudomonadaceae</taxon>
        <taxon>Pseudomonas</taxon>
    </lineage>
</organism>
<comment type="caution">
    <text evidence="1">The sequence shown here is derived from an EMBL/GenBank/DDBJ whole genome shotgun (WGS) entry which is preliminary data.</text>
</comment>
<dbReference type="Proteomes" id="UP000542111">
    <property type="component" value="Unassembled WGS sequence"/>
</dbReference>
<dbReference type="AlphaFoldDB" id="A0A7Y1QL97"/>
<gene>
    <name evidence="1" type="ORF">HBO33_15255</name>
</gene>